<evidence type="ECO:0000256" key="4">
    <source>
        <dbReference type="ARBA" id="ARBA00023136"/>
    </source>
</evidence>
<feature type="site" description="Important for catalytic activity" evidence="7">
    <location>
        <position position="199"/>
    </location>
</feature>
<evidence type="ECO:0000313" key="8">
    <source>
        <dbReference type="EMBL" id="PIY88404.1"/>
    </source>
</evidence>
<comment type="catalytic activity">
    <reaction evidence="7">
        <text>a peptidoglycan chain = a peptidoglycan chain with N-acetyl-1,6-anhydromuramyl-[peptide] at the reducing end + a peptidoglycan chain with N-acetylglucosamine at the non-reducing end.</text>
        <dbReference type="EC" id="4.2.2.29"/>
    </reaction>
</comment>
<keyword evidence="1 7" id="KW-1003">Cell membrane</keyword>
<dbReference type="GO" id="GO:0005886">
    <property type="term" value="C:plasma membrane"/>
    <property type="evidence" value="ECO:0007669"/>
    <property type="project" value="UniProtKB-UniRule"/>
</dbReference>
<keyword evidence="4 7" id="KW-0472">Membrane</keyword>
<dbReference type="HAMAP" id="MF_02065">
    <property type="entry name" value="MltG"/>
    <property type="match status" value="1"/>
</dbReference>
<evidence type="ECO:0000256" key="3">
    <source>
        <dbReference type="ARBA" id="ARBA00022989"/>
    </source>
</evidence>
<comment type="caution">
    <text evidence="8">The sequence shown here is derived from an EMBL/GenBank/DDBJ whole genome shotgun (WGS) entry which is preliminary data.</text>
</comment>
<dbReference type="PANTHER" id="PTHR30518:SF2">
    <property type="entry name" value="ENDOLYTIC MUREIN TRANSGLYCOSYLASE"/>
    <property type="match status" value="1"/>
</dbReference>
<organism evidence="8 9">
    <name type="scientific">Candidatus Nealsonbacteria bacterium CG_4_10_14_0_8_um_filter_37_14</name>
    <dbReference type="NCBI Taxonomy" id="1974684"/>
    <lineage>
        <taxon>Bacteria</taxon>
        <taxon>Candidatus Nealsoniibacteriota</taxon>
    </lineage>
</organism>
<keyword evidence="5 7" id="KW-0456">Lyase</keyword>
<dbReference type="NCBIfam" id="TIGR00247">
    <property type="entry name" value="endolytic transglycosylase MltG"/>
    <property type="match status" value="1"/>
</dbReference>
<comment type="similarity">
    <text evidence="7">Belongs to the transglycosylase MltG family.</text>
</comment>
<dbReference type="InterPro" id="IPR003770">
    <property type="entry name" value="MLTG-like"/>
</dbReference>
<dbReference type="AlphaFoldDB" id="A0A2M7R552"/>
<evidence type="ECO:0000313" key="9">
    <source>
        <dbReference type="Proteomes" id="UP000230767"/>
    </source>
</evidence>
<keyword evidence="3 7" id="KW-1133">Transmembrane helix</keyword>
<reference evidence="9" key="1">
    <citation type="submission" date="2017-09" db="EMBL/GenBank/DDBJ databases">
        <title>Depth-based differentiation of microbial function through sediment-hosted aquifers and enrichment of novel symbionts in the deep terrestrial subsurface.</title>
        <authorList>
            <person name="Probst A.J."/>
            <person name="Ladd B."/>
            <person name="Jarett J.K."/>
            <person name="Geller-Mcgrath D.E."/>
            <person name="Sieber C.M.K."/>
            <person name="Emerson J.B."/>
            <person name="Anantharaman K."/>
            <person name="Thomas B.C."/>
            <person name="Malmstrom R."/>
            <person name="Stieglmeier M."/>
            <person name="Klingl A."/>
            <person name="Woyke T."/>
            <person name="Ryan C.M."/>
            <person name="Banfield J.F."/>
        </authorList>
    </citation>
    <scope>NUCLEOTIDE SEQUENCE [LARGE SCALE GENOMIC DNA]</scope>
</reference>
<keyword evidence="6 7" id="KW-0961">Cell wall biogenesis/degradation</keyword>
<keyword evidence="2 7" id="KW-0812">Transmembrane</keyword>
<proteinExistence type="inferred from homology"/>
<dbReference type="Gene3D" id="3.30.1490.480">
    <property type="entry name" value="Endolytic murein transglycosylase"/>
    <property type="match status" value="1"/>
</dbReference>
<comment type="function">
    <text evidence="7">Functions as a peptidoglycan terminase that cleaves nascent peptidoglycan strands endolytically to terminate their elongation.</text>
</comment>
<evidence type="ECO:0000256" key="7">
    <source>
        <dbReference type="HAMAP-Rule" id="MF_02065"/>
    </source>
</evidence>
<dbReference type="EC" id="4.2.2.29" evidence="7"/>
<protein>
    <recommendedName>
        <fullName evidence="7">Endolytic murein transglycosylase</fullName>
        <ecNumber evidence="7">4.2.2.29</ecNumber>
    </recommendedName>
    <alternativeName>
        <fullName evidence="7">Peptidoglycan lytic transglycosylase</fullName>
    </alternativeName>
    <alternativeName>
        <fullName evidence="7">Peptidoglycan polymerization terminase</fullName>
    </alternativeName>
</protein>
<dbReference type="PANTHER" id="PTHR30518">
    <property type="entry name" value="ENDOLYTIC MUREIN TRANSGLYCOSYLASE"/>
    <property type="match status" value="1"/>
</dbReference>
<gene>
    <name evidence="7" type="primary">mltG</name>
    <name evidence="8" type="ORF">COY73_03970</name>
</gene>
<accession>A0A2M7R552</accession>
<evidence type="ECO:0000256" key="2">
    <source>
        <dbReference type="ARBA" id="ARBA00022692"/>
    </source>
</evidence>
<dbReference type="GO" id="GO:0071555">
    <property type="term" value="P:cell wall organization"/>
    <property type="evidence" value="ECO:0007669"/>
    <property type="project" value="UniProtKB-KW"/>
</dbReference>
<dbReference type="EMBL" id="PFLW01000094">
    <property type="protein sequence ID" value="PIY88404.1"/>
    <property type="molecule type" value="Genomic_DNA"/>
</dbReference>
<dbReference type="GO" id="GO:0008932">
    <property type="term" value="F:lytic endotransglycosylase activity"/>
    <property type="evidence" value="ECO:0007669"/>
    <property type="project" value="UniProtKB-UniRule"/>
</dbReference>
<dbReference type="Pfam" id="PF02618">
    <property type="entry name" value="YceG"/>
    <property type="match status" value="1"/>
</dbReference>
<dbReference type="Proteomes" id="UP000230767">
    <property type="component" value="Unassembled WGS sequence"/>
</dbReference>
<evidence type="ECO:0000256" key="5">
    <source>
        <dbReference type="ARBA" id="ARBA00023239"/>
    </source>
</evidence>
<name>A0A2M7R552_9BACT</name>
<evidence type="ECO:0000256" key="6">
    <source>
        <dbReference type="ARBA" id="ARBA00023316"/>
    </source>
</evidence>
<dbReference type="GO" id="GO:0009252">
    <property type="term" value="P:peptidoglycan biosynthetic process"/>
    <property type="evidence" value="ECO:0007669"/>
    <property type="project" value="UniProtKB-UniRule"/>
</dbReference>
<sequence length="315" mass="36947">MRKKTFIFIRIIFIFLVLLFLFQFAPPTFPRTFWGKSENEVFIVGQDLSQQALIEELHSRGFIRNPAAFKLILKIQNWENQIKPGGYLISKGMSVLEIAENLVIPSPQKWVQIPEGLRKEEVVKILQLNLNWQDFQKKDFLQRAKEGYLFPDTYLFPLDWSGSNVAERLEGQFVYEFKENSDKDFNSDTVILASLVQREAANKTEMPQIAGIILKRYQKNFLLQVDAALQYALGVPKKWWPVVWPEDRKIDSLYNTYRYLGYPPTPICSPGPEAIKAAINPQETDYLYYLHDGNRKIHYARTYKEHLINIDKYLR</sequence>
<evidence type="ECO:0000256" key="1">
    <source>
        <dbReference type="ARBA" id="ARBA00022475"/>
    </source>
</evidence>